<dbReference type="EMBL" id="GBXM01030043">
    <property type="protein sequence ID" value="JAH78534.1"/>
    <property type="molecule type" value="Transcribed_RNA"/>
</dbReference>
<accession>A0A0E9VK70</accession>
<organism evidence="1">
    <name type="scientific">Anguilla anguilla</name>
    <name type="common">European freshwater eel</name>
    <name type="synonym">Muraena anguilla</name>
    <dbReference type="NCBI Taxonomy" id="7936"/>
    <lineage>
        <taxon>Eukaryota</taxon>
        <taxon>Metazoa</taxon>
        <taxon>Chordata</taxon>
        <taxon>Craniata</taxon>
        <taxon>Vertebrata</taxon>
        <taxon>Euteleostomi</taxon>
        <taxon>Actinopterygii</taxon>
        <taxon>Neopterygii</taxon>
        <taxon>Teleostei</taxon>
        <taxon>Anguilliformes</taxon>
        <taxon>Anguillidae</taxon>
        <taxon>Anguilla</taxon>
    </lineage>
</organism>
<reference evidence="1" key="2">
    <citation type="journal article" date="2015" name="Fish Shellfish Immunol.">
        <title>Early steps in the European eel (Anguilla anguilla)-Vibrio vulnificus interaction in the gills: Role of the RtxA13 toxin.</title>
        <authorList>
            <person name="Callol A."/>
            <person name="Pajuelo D."/>
            <person name="Ebbesson L."/>
            <person name="Teles M."/>
            <person name="MacKenzie S."/>
            <person name="Amaro C."/>
        </authorList>
    </citation>
    <scope>NUCLEOTIDE SEQUENCE</scope>
</reference>
<proteinExistence type="predicted"/>
<evidence type="ECO:0000313" key="1">
    <source>
        <dbReference type="EMBL" id="JAH78534.1"/>
    </source>
</evidence>
<protein>
    <submittedName>
        <fullName evidence="1">Uncharacterized protein</fullName>
    </submittedName>
</protein>
<sequence>MQLFYTILFRNTLVQYSVMTSPAFEIT</sequence>
<dbReference type="AlphaFoldDB" id="A0A0E9VK70"/>
<reference evidence="1" key="1">
    <citation type="submission" date="2014-11" db="EMBL/GenBank/DDBJ databases">
        <authorList>
            <person name="Amaro Gonzalez C."/>
        </authorList>
    </citation>
    <scope>NUCLEOTIDE SEQUENCE</scope>
</reference>
<name>A0A0E9VK70_ANGAN</name>